<keyword evidence="3" id="KW-1185">Reference proteome</keyword>
<gene>
    <name evidence="2" type="ORF">NITINOP_3138</name>
</gene>
<name>A0A0S4KY79_9BACT</name>
<dbReference type="STRING" id="1715989.NITINOP_3138"/>
<accession>A0A0S4KY79</accession>
<proteinExistence type="predicted"/>
<evidence type="ECO:0000256" key="1">
    <source>
        <dbReference type="SAM" id="MobiDB-lite"/>
    </source>
</evidence>
<organism evidence="2 3">
    <name type="scientific">Candidatus Nitrospira inopinata</name>
    <dbReference type="NCBI Taxonomy" id="1715989"/>
    <lineage>
        <taxon>Bacteria</taxon>
        <taxon>Pseudomonadati</taxon>
        <taxon>Nitrospirota</taxon>
        <taxon>Nitrospiria</taxon>
        <taxon>Nitrospirales</taxon>
        <taxon>Nitrospiraceae</taxon>
        <taxon>Nitrospira</taxon>
    </lineage>
</organism>
<dbReference type="Proteomes" id="UP000066284">
    <property type="component" value="Chromosome 1"/>
</dbReference>
<dbReference type="AlphaFoldDB" id="A0A0S4KY79"/>
<evidence type="ECO:0000313" key="3">
    <source>
        <dbReference type="Proteomes" id="UP000066284"/>
    </source>
</evidence>
<sequence>MGEGMSRKGRLAFGPMKRETTRPRVRNHRRIEFRSIRYQVLYNGWTHQYNPTVFLGMELERARPVSSADAHVPVVLF</sequence>
<protein>
    <submittedName>
        <fullName evidence="2">Uncharacterized protein</fullName>
    </submittedName>
</protein>
<reference evidence="3" key="1">
    <citation type="submission" date="2015-09" db="EMBL/GenBank/DDBJ databases">
        <authorList>
            <person name="Daims H."/>
        </authorList>
    </citation>
    <scope>NUCLEOTIDE SEQUENCE [LARGE SCALE GENOMIC DNA]</scope>
</reference>
<dbReference type="EMBL" id="LN885086">
    <property type="protein sequence ID" value="CUQ68110.1"/>
    <property type="molecule type" value="Genomic_DNA"/>
</dbReference>
<dbReference type="KEGG" id="nio:NITINOP_3138"/>
<evidence type="ECO:0000313" key="2">
    <source>
        <dbReference type="EMBL" id="CUQ68110.1"/>
    </source>
</evidence>
<feature type="region of interest" description="Disordered" evidence="1">
    <location>
        <begin position="1"/>
        <end position="23"/>
    </location>
</feature>